<dbReference type="VEuPathDB" id="FungiDB:HpaG813155"/>
<keyword evidence="2" id="KW-1185">Reference proteome</keyword>
<organism evidence="1 2">
    <name type="scientific">Hyaloperonospora arabidopsidis (strain Emoy2)</name>
    <name type="common">Downy mildew agent</name>
    <name type="synonym">Peronospora arabidopsidis</name>
    <dbReference type="NCBI Taxonomy" id="559515"/>
    <lineage>
        <taxon>Eukaryota</taxon>
        <taxon>Sar</taxon>
        <taxon>Stramenopiles</taxon>
        <taxon>Oomycota</taxon>
        <taxon>Peronosporomycetes</taxon>
        <taxon>Peronosporales</taxon>
        <taxon>Peronosporaceae</taxon>
        <taxon>Hyaloperonospora</taxon>
    </lineage>
</organism>
<dbReference type="EMBL" id="JH598114">
    <property type="status" value="NOT_ANNOTATED_CDS"/>
    <property type="molecule type" value="Genomic_DNA"/>
</dbReference>
<evidence type="ECO:0000313" key="2">
    <source>
        <dbReference type="Proteomes" id="UP000011713"/>
    </source>
</evidence>
<sequence>MKGLLSLLNEHGSGASTQKVGYPLEIGLIRSKGDDSSLWKMQVLNGSNTGHLPCTKVEQLKHCQRHGVSLEHRKFMKRF</sequence>
<dbReference type="HOGENOM" id="CLU_2611136_0_0_1"/>
<dbReference type="InParanoid" id="M4C240"/>
<protein>
    <submittedName>
        <fullName evidence="1">Uncharacterized protein</fullName>
    </submittedName>
</protein>
<evidence type="ECO:0000313" key="1">
    <source>
        <dbReference type="EnsemblProtists" id="HpaP813155"/>
    </source>
</evidence>
<reference evidence="1" key="2">
    <citation type="submission" date="2015-06" db="UniProtKB">
        <authorList>
            <consortium name="EnsemblProtists"/>
        </authorList>
    </citation>
    <scope>IDENTIFICATION</scope>
    <source>
        <strain evidence="1">Emoy2</strain>
    </source>
</reference>
<proteinExistence type="predicted"/>
<dbReference type="EnsemblProtists" id="HpaT813155">
    <property type="protein sequence ID" value="HpaP813155"/>
    <property type="gene ID" value="HpaG813155"/>
</dbReference>
<accession>M4C240</accession>
<name>M4C240_HYAAE</name>
<dbReference type="Proteomes" id="UP000011713">
    <property type="component" value="Unassembled WGS sequence"/>
</dbReference>
<reference evidence="2" key="1">
    <citation type="journal article" date="2010" name="Science">
        <title>Signatures of adaptation to obligate biotrophy in the Hyaloperonospora arabidopsidis genome.</title>
        <authorList>
            <person name="Baxter L."/>
            <person name="Tripathy S."/>
            <person name="Ishaque N."/>
            <person name="Boot N."/>
            <person name="Cabral A."/>
            <person name="Kemen E."/>
            <person name="Thines M."/>
            <person name="Ah-Fong A."/>
            <person name="Anderson R."/>
            <person name="Badejoko W."/>
            <person name="Bittner-Eddy P."/>
            <person name="Boore J.L."/>
            <person name="Chibucos M.C."/>
            <person name="Coates M."/>
            <person name="Dehal P."/>
            <person name="Delehaunty K."/>
            <person name="Dong S."/>
            <person name="Downton P."/>
            <person name="Dumas B."/>
            <person name="Fabro G."/>
            <person name="Fronick C."/>
            <person name="Fuerstenberg S.I."/>
            <person name="Fulton L."/>
            <person name="Gaulin E."/>
            <person name="Govers F."/>
            <person name="Hughes L."/>
            <person name="Humphray S."/>
            <person name="Jiang R.H."/>
            <person name="Judelson H."/>
            <person name="Kamoun S."/>
            <person name="Kyung K."/>
            <person name="Meijer H."/>
            <person name="Minx P."/>
            <person name="Morris P."/>
            <person name="Nelson J."/>
            <person name="Phuntumart V."/>
            <person name="Qutob D."/>
            <person name="Rehmany A."/>
            <person name="Rougon-Cardoso A."/>
            <person name="Ryden P."/>
            <person name="Torto-Alalibo T."/>
            <person name="Studholme D."/>
            <person name="Wang Y."/>
            <person name="Win J."/>
            <person name="Wood J."/>
            <person name="Clifton S.W."/>
            <person name="Rogers J."/>
            <person name="Van den Ackerveken G."/>
            <person name="Jones J.D."/>
            <person name="McDowell J.M."/>
            <person name="Beynon J."/>
            <person name="Tyler B.M."/>
        </authorList>
    </citation>
    <scope>NUCLEOTIDE SEQUENCE [LARGE SCALE GENOMIC DNA]</scope>
    <source>
        <strain evidence="2">Emoy2</strain>
    </source>
</reference>
<dbReference type="AlphaFoldDB" id="M4C240"/>